<organism evidence="1 2">
    <name type="scientific">Daphnia pulex</name>
    <name type="common">Water flea</name>
    <dbReference type="NCBI Taxonomy" id="6669"/>
    <lineage>
        <taxon>Eukaryota</taxon>
        <taxon>Metazoa</taxon>
        <taxon>Ecdysozoa</taxon>
        <taxon>Arthropoda</taxon>
        <taxon>Crustacea</taxon>
        <taxon>Branchiopoda</taxon>
        <taxon>Diplostraca</taxon>
        <taxon>Cladocera</taxon>
        <taxon>Anomopoda</taxon>
        <taxon>Daphniidae</taxon>
        <taxon>Daphnia</taxon>
    </lineage>
</organism>
<dbReference type="InParanoid" id="E9H4T5"/>
<proteinExistence type="predicted"/>
<dbReference type="KEGG" id="dpx:DAPPUDRAFT_253429"/>
<gene>
    <name evidence="1" type="ORF">DAPPUDRAFT_253429</name>
</gene>
<sequence>MDQDINIVAVGRVTSSTMWLDNISVPITSFPEMNIEHLTHRPQSSRECSLPDVLI</sequence>
<dbReference type="AlphaFoldDB" id="E9H4T5"/>
<protein>
    <submittedName>
        <fullName evidence="1">Uncharacterized protein</fullName>
    </submittedName>
</protein>
<keyword evidence="2" id="KW-1185">Reference proteome</keyword>
<dbReference type="HOGENOM" id="CLU_3034516_0_0_1"/>
<dbReference type="Proteomes" id="UP000000305">
    <property type="component" value="Unassembled WGS sequence"/>
</dbReference>
<dbReference type="EMBL" id="GL732592">
    <property type="protein sequence ID" value="EFX73299.1"/>
    <property type="molecule type" value="Genomic_DNA"/>
</dbReference>
<name>E9H4T5_DAPPU</name>
<evidence type="ECO:0000313" key="2">
    <source>
        <dbReference type="Proteomes" id="UP000000305"/>
    </source>
</evidence>
<reference evidence="1 2" key="1">
    <citation type="journal article" date="2011" name="Science">
        <title>The ecoresponsive genome of Daphnia pulex.</title>
        <authorList>
            <person name="Colbourne J.K."/>
            <person name="Pfrender M.E."/>
            <person name="Gilbert D."/>
            <person name="Thomas W.K."/>
            <person name="Tucker A."/>
            <person name="Oakley T.H."/>
            <person name="Tokishita S."/>
            <person name="Aerts A."/>
            <person name="Arnold G.J."/>
            <person name="Basu M.K."/>
            <person name="Bauer D.J."/>
            <person name="Caceres C.E."/>
            <person name="Carmel L."/>
            <person name="Casola C."/>
            <person name="Choi J.H."/>
            <person name="Detter J.C."/>
            <person name="Dong Q."/>
            <person name="Dusheyko S."/>
            <person name="Eads B.D."/>
            <person name="Frohlich T."/>
            <person name="Geiler-Samerotte K.A."/>
            <person name="Gerlach D."/>
            <person name="Hatcher P."/>
            <person name="Jogdeo S."/>
            <person name="Krijgsveld J."/>
            <person name="Kriventseva E.V."/>
            <person name="Kultz D."/>
            <person name="Laforsch C."/>
            <person name="Lindquist E."/>
            <person name="Lopez J."/>
            <person name="Manak J.R."/>
            <person name="Muller J."/>
            <person name="Pangilinan J."/>
            <person name="Patwardhan R.P."/>
            <person name="Pitluck S."/>
            <person name="Pritham E.J."/>
            <person name="Rechtsteiner A."/>
            <person name="Rho M."/>
            <person name="Rogozin I.B."/>
            <person name="Sakarya O."/>
            <person name="Salamov A."/>
            <person name="Schaack S."/>
            <person name="Shapiro H."/>
            <person name="Shiga Y."/>
            <person name="Skalitzky C."/>
            <person name="Smith Z."/>
            <person name="Souvorov A."/>
            <person name="Sung W."/>
            <person name="Tang Z."/>
            <person name="Tsuchiya D."/>
            <person name="Tu H."/>
            <person name="Vos H."/>
            <person name="Wang M."/>
            <person name="Wolf Y.I."/>
            <person name="Yamagata H."/>
            <person name="Yamada T."/>
            <person name="Ye Y."/>
            <person name="Shaw J.R."/>
            <person name="Andrews J."/>
            <person name="Crease T.J."/>
            <person name="Tang H."/>
            <person name="Lucas S.M."/>
            <person name="Robertson H.M."/>
            <person name="Bork P."/>
            <person name="Koonin E.V."/>
            <person name="Zdobnov E.M."/>
            <person name="Grigoriev I.V."/>
            <person name="Lynch M."/>
            <person name="Boore J.L."/>
        </authorList>
    </citation>
    <scope>NUCLEOTIDE SEQUENCE [LARGE SCALE GENOMIC DNA]</scope>
</reference>
<evidence type="ECO:0000313" key="1">
    <source>
        <dbReference type="EMBL" id="EFX73299.1"/>
    </source>
</evidence>
<accession>E9H4T5</accession>